<proteinExistence type="predicted"/>
<evidence type="ECO:0000256" key="1">
    <source>
        <dbReference type="SAM" id="MobiDB-lite"/>
    </source>
</evidence>
<organism evidence="2 3">
    <name type="scientific">Sphingomonas floccifaciens</name>
    <dbReference type="NCBI Taxonomy" id="1844115"/>
    <lineage>
        <taxon>Bacteria</taxon>
        <taxon>Pseudomonadati</taxon>
        <taxon>Pseudomonadota</taxon>
        <taxon>Alphaproteobacteria</taxon>
        <taxon>Sphingomonadales</taxon>
        <taxon>Sphingomonadaceae</taxon>
        <taxon>Sphingomonas</taxon>
    </lineage>
</organism>
<gene>
    <name evidence="2" type="ORF">ACFSC3_09415</name>
</gene>
<feature type="compositionally biased region" description="Polar residues" evidence="1">
    <location>
        <begin position="90"/>
        <end position="102"/>
    </location>
</feature>
<name>A0ABW4NCR5_9SPHN</name>
<dbReference type="RefSeq" id="WP_380940154.1">
    <property type="nucleotide sequence ID" value="NZ_JBHUFC010000003.1"/>
</dbReference>
<keyword evidence="3" id="KW-1185">Reference proteome</keyword>
<reference evidence="3" key="1">
    <citation type="journal article" date="2019" name="Int. J. Syst. Evol. Microbiol.">
        <title>The Global Catalogue of Microorganisms (GCM) 10K type strain sequencing project: providing services to taxonomists for standard genome sequencing and annotation.</title>
        <authorList>
            <consortium name="The Broad Institute Genomics Platform"/>
            <consortium name="The Broad Institute Genome Sequencing Center for Infectious Disease"/>
            <person name="Wu L."/>
            <person name="Ma J."/>
        </authorList>
    </citation>
    <scope>NUCLEOTIDE SEQUENCE [LARGE SCALE GENOMIC DNA]</scope>
    <source>
        <strain evidence="3">Q85</strain>
    </source>
</reference>
<comment type="caution">
    <text evidence="2">The sequence shown here is derived from an EMBL/GenBank/DDBJ whole genome shotgun (WGS) entry which is preliminary data.</text>
</comment>
<feature type="compositionally biased region" description="Basic and acidic residues" evidence="1">
    <location>
        <begin position="103"/>
        <end position="112"/>
    </location>
</feature>
<evidence type="ECO:0000313" key="2">
    <source>
        <dbReference type="EMBL" id="MFD1787792.1"/>
    </source>
</evidence>
<dbReference type="Proteomes" id="UP001597283">
    <property type="component" value="Unassembled WGS sequence"/>
</dbReference>
<protein>
    <recommendedName>
        <fullName evidence="4">DUF1488 family protein</fullName>
    </recommendedName>
</protein>
<sequence>MADNDLTIHPASIFDNPTDRRVEFRGEVDGETRDYGVTYSVLEALTGSIPDRPAMAFGAVQDAVARAALAALARADAEDVIVVSERDLDQSGTSAITPNTDRAVSEAEAHPS</sequence>
<dbReference type="EMBL" id="JBHUFC010000003">
    <property type="protein sequence ID" value="MFD1787792.1"/>
    <property type="molecule type" value="Genomic_DNA"/>
</dbReference>
<accession>A0ABW4NCR5</accession>
<evidence type="ECO:0008006" key="4">
    <source>
        <dbReference type="Google" id="ProtNLM"/>
    </source>
</evidence>
<evidence type="ECO:0000313" key="3">
    <source>
        <dbReference type="Proteomes" id="UP001597283"/>
    </source>
</evidence>
<feature type="region of interest" description="Disordered" evidence="1">
    <location>
        <begin position="87"/>
        <end position="112"/>
    </location>
</feature>